<dbReference type="EMBL" id="FWFT01000002">
    <property type="protein sequence ID" value="SLN29020.1"/>
    <property type="molecule type" value="Genomic_DNA"/>
</dbReference>
<gene>
    <name evidence="2" type="ORF">PSJ8397_01247</name>
</gene>
<evidence type="ECO:0000259" key="1">
    <source>
        <dbReference type="Pfam" id="PF20078"/>
    </source>
</evidence>
<evidence type="ECO:0000313" key="2">
    <source>
        <dbReference type="EMBL" id="SLN29020.1"/>
    </source>
</evidence>
<protein>
    <recommendedName>
        <fullName evidence="1">DUF6473 domain-containing protein</fullName>
    </recommendedName>
</protein>
<dbReference type="Pfam" id="PF20078">
    <property type="entry name" value="DUF6473"/>
    <property type="match status" value="1"/>
</dbReference>
<dbReference type="RefSeq" id="WP_085863707.1">
    <property type="nucleotide sequence ID" value="NZ_FWFT01000002.1"/>
</dbReference>
<keyword evidence="3" id="KW-1185">Reference proteome</keyword>
<sequence length="271" mass="29670">MKTYETSTGGLRLTSCTYGLSRLSFRGPRRPTDGPFVACLGGSDTFARYVPKPYPDLIETAIGEVCVNFGCQAAGPDVYLNDPAMRTLRRDAAATVLQIPGAANLSNAFYRVHPRRNDRFVAPTNKLKMLFPEVDFAEISFTGHLISRLNAVDEARFALVRTALQNTWLHRMIELVEDATGPVLLLWFASRTPADEGAMQPHMEPVFVTADMVEALRDHVDDIIEVVHKRGTLEGMSFAPLDTLAAGDALGVDAHMAAAKALRTPLMHALS</sequence>
<dbReference type="InterPro" id="IPR045524">
    <property type="entry name" value="DUF6473"/>
</dbReference>
<accession>A0A1Y5S1E9</accession>
<feature type="domain" description="DUF6473" evidence="1">
    <location>
        <begin position="1"/>
        <end position="266"/>
    </location>
</feature>
<reference evidence="2 3" key="1">
    <citation type="submission" date="2017-03" db="EMBL/GenBank/DDBJ databases">
        <authorList>
            <person name="Afonso C.L."/>
            <person name="Miller P.J."/>
            <person name="Scott M.A."/>
            <person name="Spackman E."/>
            <person name="Goraichik I."/>
            <person name="Dimitrov K.M."/>
            <person name="Suarez D.L."/>
            <person name="Swayne D.E."/>
        </authorList>
    </citation>
    <scope>NUCLEOTIDE SEQUENCE [LARGE SCALE GENOMIC DNA]</scope>
    <source>
        <strain evidence="2 3">CECT 8397</strain>
    </source>
</reference>
<dbReference type="Proteomes" id="UP000193623">
    <property type="component" value="Unassembled WGS sequence"/>
</dbReference>
<organism evidence="2 3">
    <name type="scientific">Pseudooctadecabacter jejudonensis</name>
    <dbReference type="NCBI Taxonomy" id="1391910"/>
    <lineage>
        <taxon>Bacteria</taxon>
        <taxon>Pseudomonadati</taxon>
        <taxon>Pseudomonadota</taxon>
        <taxon>Alphaproteobacteria</taxon>
        <taxon>Rhodobacterales</taxon>
        <taxon>Paracoccaceae</taxon>
        <taxon>Pseudooctadecabacter</taxon>
    </lineage>
</organism>
<proteinExistence type="predicted"/>
<dbReference type="AlphaFoldDB" id="A0A1Y5S1E9"/>
<evidence type="ECO:0000313" key="3">
    <source>
        <dbReference type="Proteomes" id="UP000193623"/>
    </source>
</evidence>
<dbReference type="OrthoDB" id="7838347at2"/>
<name>A0A1Y5S1E9_9RHOB</name>